<gene>
    <name evidence="2" type="ORF">AMEX_G26358</name>
</gene>
<dbReference type="Proteomes" id="UP000752171">
    <property type="component" value="Unassembled WGS sequence"/>
</dbReference>
<evidence type="ECO:0000313" key="3">
    <source>
        <dbReference type="Proteomes" id="UP000752171"/>
    </source>
</evidence>
<dbReference type="Pfam" id="PF18804">
    <property type="entry name" value="CxC3"/>
    <property type="match status" value="1"/>
</dbReference>
<sequence>MYCLKFTDNTQELSALRDLLRDIPVQEKSPVPPSWAERQAQSSERWNAARAVILKNILLSEHTDTYTCDTCLKNTAVLRCRNCLPRQFLCSTCDKEVHQHILHNREAMLEGFYRPLPPNITIQIASDGTYQMKEEGIYIYIYLLVMCLLDIKMQKSKLFTHPFLISGRYKLNLPALSCTKCLTSWTAGLDELVQSGYWPATINHQTIFDVDLFQSFHDLKQLAPGLSRQAFIGMLDERTKSFGRVS</sequence>
<dbReference type="AlphaFoldDB" id="A0A8T2KPS3"/>
<reference evidence="2 3" key="1">
    <citation type="submission" date="2021-07" db="EMBL/GenBank/DDBJ databases">
        <authorList>
            <person name="Imarazene B."/>
            <person name="Zahm M."/>
            <person name="Klopp C."/>
            <person name="Cabau C."/>
            <person name="Beille S."/>
            <person name="Jouanno E."/>
            <person name="Castinel A."/>
            <person name="Lluch J."/>
            <person name="Gil L."/>
            <person name="Kuchtly C."/>
            <person name="Lopez Roques C."/>
            <person name="Donnadieu C."/>
            <person name="Parrinello H."/>
            <person name="Journot L."/>
            <person name="Du K."/>
            <person name="Schartl M."/>
            <person name="Retaux S."/>
            <person name="Guiguen Y."/>
        </authorList>
    </citation>
    <scope>NUCLEOTIDE SEQUENCE [LARGE SCALE GENOMIC DNA]</scope>
    <source>
        <strain evidence="2">Pach_M1</strain>
        <tissue evidence="2">Testis</tissue>
    </source>
</reference>
<comment type="caution">
    <text evidence="2">The sequence shown here is derived from an EMBL/GenBank/DDBJ whole genome shotgun (WGS) entry which is preliminary data.</text>
</comment>
<organism evidence="2 3">
    <name type="scientific">Astyanax mexicanus</name>
    <name type="common">Blind cave fish</name>
    <name type="synonym">Astyanax fasciatus mexicanus</name>
    <dbReference type="NCBI Taxonomy" id="7994"/>
    <lineage>
        <taxon>Eukaryota</taxon>
        <taxon>Metazoa</taxon>
        <taxon>Chordata</taxon>
        <taxon>Craniata</taxon>
        <taxon>Vertebrata</taxon>
        <taxon>Euteleostomi</taxon>
        <taxon>Actinopterygii</taxon>
        <taxon>Neopterygii</taxon>
        <taxon>Teleostei</taxon>
        <taxon>Ostariophysi</taxon>
        <taxon>Characiformes</taxon>
        <taxon>Characoidei</taxon>
        <taxon>Acestrorhamphidae</taxon>
        <taxon>Acestrorhamphinae</taxon>
        <taxon>Astyanax</taxon>
    </lineage>
</organism>
<feature type="domain" description="CxC3 like cysteine cluster" evidence="1">
    <location>
        <begin position="164"/>
        <end position="237"/>
    </location>
</feature>
<protein>
    <recommendedName>
        <fullName evidence="1">CxC3 like cysteine cluster domain-containing protein</fullName>
    </recommendedName>
</protein>
<evidence type="ECO:0000259" key="1">
    <source>
        <dbReference type="Pfam" id="PF18804"/>
    </source>
</evidence>
<dbReference type="CDD" id="cd19757">
    <property type="entry name" value="Bbox1"/>
    <property type="match status" value="1"/>
</dbReference>
<proteinExistence type="predicted"/>
<dbReference type="InterPro" id="IPR040564">
    <property type="entry name" value="CxC3-like"/>
</dbReference>
<name>A0A8T2KPS3_ASTMX</name>
<dbReference type="EMBL" id="JAICCE010000023">
    <property type="protein sequence ID" value="KAG9261343.1"/>
    <property type="molecule type" value="Genomic_DNA"/>
</dbReference>
<evidence type="ECO:0000313" key="2">
    <source>
        <dbReference type="EMBL" id="KAG9261343.1"/>
    </source>
</evidence>
<accession>A0A8T2KPS3</accession>